<organism evidence="4 5">
    <name type="scientific">Methylococcus capsulatus</name>
    <dbReference type="NCBI Taxonomy" id="414"/>
    <lineage>
        <taxon>Bacteria</taxon>
        <taxon>Pseudomonadati</taxon>
        <taxon>Pseudomonadota</taxon>
        <taxon>Gammaproteobacteria</taxon>
        <taxon>Methylococcales</taxon>
        <taxon>Methylococcaceae</taxon>
        <taxon>Methylococcus</taxon>
    </lineage>
</organism>
<evidence type="ECO:0000256" key="1">
    <source>
        <dbReference type="ARBA" id="ARBA00022729"/>
    </source>
</evidence>
<dbReference type="InterPro" id="IPR049712">
    <property type="entry name" value="Poly_export"/>
</dbReference>
<feature type="domain" description="Soluble ligand binding" evidence="3">
    <location>
        <begin position="141"/>
        <end position="172"/>
    </location>
</feature>
<reference evidence="4" key="1">
    <citation type="submission" date="2023-03" db="EMBL/GenBank/DDBJ databases">
        <authorList>
            <person name="Pearce D."/>
        </authorList>
    </citation>
    <scope>NUCLEOTIDE SEQUENCE</scope>
    <source>
        <strain evidence="4">Mc</strain>
    </source>
</reference>
<dbReference type="GO" id="GO:0015159">
    <property type="term" value="F:polysaccharide transmembrane transporter activity"/>
    <property type="evidence" value="ECO:0007669"/>
    <property type="project" value="InterPro"/>
</dbReference>
<dbReference type="PANTHER" id="PTHR33619:SF3">
    <property type="entry name" value="POLYSACCHARIDE EXPORT PROTEIN GFCE-RELATED"/>
    <property type="match status" value="1"/>
</dbReference>
<feature type="domain" description="Polysaccharide export protein N-terminal" evidence="2">
    <location>
        <begin position="61"/>
        <end position="134"/>
    </location>
</feature>
<sequence>MKPFREVARSATLALSVGLAGCGSWESVPDATPGARQAFSAPQKAETMSPAEVIRAFQEETVTDYRVGDGDQIHIDVVGRAELSGPQVVGPDGYVTLPVVGNISVRNLTREQAAHAISRALSKYYRDPFTTVRVLQYASNRVTVLGRVEHPGPVPFDTPPTLLEILSKAGVFPLIRPEQVLTSCAVIRRDRILWVDIGKLLGGDLQLNVQLHRNDVVYIPDASDRQVFVLGAVNKPGAIRLTSRMSFVDALGQAGGPTPDAHQGEIHLIRPQKGVNLQIALSDIMRPDPSLSLALEHGDIIYVPMNTASKIGFILQRANPFMQAWMLRQIGTM</sequence>
<keyword evidence="1" id="KW-0732">Signal</keyword>
<gene>
    <name evidence="4" type="ORF">MCNOR_3188</name>
</gene>
<dbReference type="PROSITE" id="PS51257">
    <property type="entry name" value="PROKAR_LIPOPROTEIN"/>
    <property type="match status" value="1"/>
</dbReference>
<dbReference type="FunFam" id="3.10.560.10:FF:000002">
    <property type="entry name" value="Sugar ABC transporter substrate-binding protein"/>
    <property type="match status" value="2"/>
</dbReference>
<proteinExistence type="predicted"/>
<name>A0AA35UDM8_METCP</name>
<dbReference type="Gene3D" id="3.30.1950.10">
    <property type="entry name" value="wza like domain"/>
    <property type="match status" value="1"/>
</dbReference>
<dbReference type="AlphaFoldDB" id="A0AA35UDM8"/>
<dbReference type="Pfam" id="PF10531">
    <property type="entry name" value="SLBB"/>
    <property type="match status" value="2"/>
</dbReference>
<evidence type="ECO:0000259" key="3">
    <source>
        <dbReference type="Pfam" id="PF10531"/>
    </source>
</evidence>
<dbReference type="InterPro" id="IPR019554">
    <property type="entry name" value="Soluble_ligand-bd"/>
</dbReference>
<dbReference type="Pfam" id="PF02563">
    <property type="entry name" value="Poly_export"/>
    <property type="match status" value="1"/>
</dbReference>
<protein>
    <submittedName>
        <fullName evidence="4">Polysaccharide biosynthesis/export protein</fullName>
    </submittedName>
</protein>
<evidence type="ECO:0000259" key="2">
    <source>
        <dbReference type="Pfam" id="PF02563"/>
    </source>
</evidence>
<dbReference type="RefSeq" id="WP_010960706.1">
    <property type="nucleotide sequence ID" value="NZ_CP079096.1"/>
</dbReference>
<dbReference type="InterPro" id="IPR003715">
    <property type="entry name" value="Poly_export_N"/>
</dbReference>
<dbReference type="GeneID" id="88223703"/>
<dbReference type="FunFam" id="3.30.1950.10:FF:000002">
    <property type="entry name" value="Periplasmic polysaccharide biosynthesis/export protein"/>
    <property type="match status" value="1"/>
</dbReference>
<accession>A0AA35UDM8</accession>
<evidence type="ECO:0000313" key="4">
    <source>
        <dbReference type="EMBL" id="CAI8887363.1"/>
    </source>
</evidence>
<evidence type="ECO:0000313" key="5">
    <source>
        <dbReference type="Proteomes" id="UP001158598"/>
    </source>
</evidence>
<feature type="domain" description="Soluble ligand binding" evidence="3">
    <location>
        <begin position="227"/>
        <end position="274"/>
    </location>
</feature>
<dbReference type="PANTHER" id="PTHR33619">
    <property type="entry name" value="POLYSACCHARIDE EXPORT PROTEIN GFCE-RELATED"/>
    <property type="match status" value="1"/>
</dbReference>
<dbReference type="EMBL" id="OX458332">
    <property type="protein sequence ID" value="CAI8887363.1"/>
    <property type="molecule type" value="Genomic_DNA"/>
</dbReference>
<dbReference type="Proteomes" id="UP001158598">
    <property type="component" value="Chromosome"/>
</dbReference>
<dbReference type="OMA" id="RIPTIYH"/>
<dbReference type="Gene3D" id="3.10.560.10">
    <property type="entry name" value="Outer membrane lipoprotein wza domain like"/>
    <property type="match status" value="2"/>
</dbReference>